<sequence length="346" mass="38341">MMKHIQYLALLVSITVGVLAGSCTQMDEFEKFRVGGAITYPGKVDSVIVYPGKERIKLGMILGADPTVNKIKAYWKNRQDSTEITFARTGAIDTLDLVIENLIEGTYNFELFAFDDFGNRSVVTNVSGTVYGTTYEASLLDRPLLTAACGNIRWGEANSIMLGVEVSYTDSSGNGQVVFVENDQDTSTLSDIDASETFEYRTAYKPDSLSIDTFYTPFKTILSNDISLSSGTYEVITVNNTAHTWMPQQGQTREVTQISDTQFSYILSTVASDQVPLVINVDPDTHVTSVELQEIGNFGPPWYMTAESIESNDNYACNGIISVRLHIDNLDRGDYWGDFTVIIKKK</sequence>
<dbReference type="EMBL" id="JAELVQ010000004">
    <property type="protein sequence ID" value="MBJ6367461.1"/>
    <property type="molecule type" value="Genomic_DNA"/>
</dbReference>
<dbReference type="RefSeq" id="WP_199114087.1">
    <property type="nucleotide sequence ID" value="NZ_JAELVQ010000004.1"/>
</dbReference>
<proteinExistence type="predicted"/>
<accession>A0A8J7LSR0</accession>
<dbReference type="PROSITE" id="PS51257">
    <property type="entry name" value="PROKAR_LIPOPROTEIN"/>
    <property type="match status" value="1"/>
</dbReference>
<name>A0A8J7LSR0_9FLAO</name>
<dbReference type="AlphaFoldDB" id="A0A8J7LSR0"/>
<protein>
    <submittedName>
        <fullName evidence="2">Uncharacterized protein</fullName>
    </submittedName>
</protein>
<dbReference type="Proteomes" id="UP000610931">
    <property type="component" value="Unassembled WGS sequence"/>
</dbReference>
<reference evidence="2" key="1">
    <citation type="submission" date="2020-12" db="EMBL/GenBank/DDBJ databases">
        <title>Snuella sp. nov., isolated from sediment in Incheon.</title>
        <authorList>
            <person name="Kim W."/>
        </authorList>
    </citation>
    <scope>NUCLEOTIDE SEQUENCE</scope>
    <source>
        <strain evidence="2">CAU 1569</strain>
    </source>
</reference>
<gene>
    <name evidence="2" type="ORF">JF259_05100</name>
</gene>
<keyword evidence="3" id="KW-1185">Reference proteome</keyword>
<evidence type="ECO:0000256" key="1">
    <source>
        <dbReference type="SAM" id="SignalP"/>
    </source>
</evidence>
<evidence type="ECO:0000313" key="3">
    <source>
        <dbReference type="Proteomes" id="UP000610931"/>
    </source>
</evidence>
<organism evidence="2 3">
    <name type="scientific">Snuella sedimenti</name>
    <dbReference type="NCBI Taxonomy" id="2798802"/>
    <lineage>
        <taxon>Bacteria</taxon>
        <taxon>Pseudomonadati</taxon>
        <taxon>Bacteroidota</taxon>
        <taxon>Flavobacteriia</taxon>
        <taxon>Flavobacteriales</taxon>
        <taxon>Flavobacteriaceae</taxon>
        <taxon>Snuella</taxon>
    </lineage>
</organism>
<feature type="chain" id="PRO_5035174946" evidence="1">
    <location>
        <begin position="21"/>
        <end position="346"/>
    </location>
</feature>
<feature type="signal peptide" evidence="1">
    <location>
        <begin position="1"/>
        <end position="20"/>
    </location>
</feature>
<dbReference type="Pfam" id="PF16389">
    <property type="entry name" value="DUF4998"/>
    <property type="match status" value="1"/>
</dbReference>
<comment type="caution">
    <text evidence="2">The sequence shown here is derived from an EMBL/GenBank/DDBJ whole genome shotgun (WGS) entry which is preliminary data.</text>
</comment>
<keyword evidence="1" id="KW-0732">Signal</keyword>
<evidence type="ECO:0000313" key="2">
    <source>
        <dbReference type="EMBL" id="MBJ6367461.1"/>
    </source>
</evidence>